<evidence type="ECO:0000256" key="4">
    <source>
        <dbReference type="ARBA" id="ARBA00022496"/>
    </source>
</evidence>
<dbReference type="InterPro" id="IPR036942">
    <property type="entry name" value="Beta-barrel_TonB_sf"/>
</dbReference>
<proteinExistence type="predicted"/>
<evidence type="ECO:0000256" key="6">
    <source>
        <dbReference type="ARBA" id="ARBA00022729"/>
    </source>
</evidence>
<evidence type="ECO:0000256" key="8">
    <source>
        <dbReference type="ARBA" id="ARBA00023065"/>
    </source>
</evidence>
<evidence type="ECO:0000256" key="9">
    <source>
        <dbReference type="ARBA" id="ARBA00023136"/>
    </source>
</evidence>
<keyword evidence="8" id="KW-0406">Ion transport</keyword>
<feature type="signal peptide" evidence="11">
    <location>
        <begin position="1"/>
        <end position="27"/>
    </location>
</feature>
<keyword evidence="6 11" id="KW-0732">Signal</keyword>
<comment type="subcellular location">
    <subcellularLocation>
        <location evidence="1">Cell outer membrane</location>
        <topology evidence="1">Multi-pass membrane protein</topology>
    </subcellularLocation>
</comment>
<keyword evidence="5" id="KW-0812">Transmembrane</keyword>
<feature type="chain" id="PRO_5045630014" evidence="11">
    <location>
        <begin position="28"/>
        <end position="780"/>
    </location>
</feature>
<dbReference type="Pfam" id="PF07715">
    <property type="entry name" value="Plug"/>
    <property type="match status" value="1"/>
</dbReference>
<dbReference type="InterPro" id="IPR039426">
    <property type="entry name" value="TonB-dep_rcpt-like"/>
</dbReference>
<evidence type="ECO:0000256" key="2">
    <source>
        <dbReference type="ARBA" id="ARBA00022448"/>
    </source>
</evidence>
<keyword evidence="9" id="KW-0472">Membrane</keyword>
<accession>A0ABQ0Q0X5</accession>
<evidence type="ECO:0000313" key="14">
    <source>
        <dbReference type="Proteomes" id="UP001062776"/>
    </source>
</evidence>
<keyword evidence="4" id="KW-0410">Iron transport</keyword>
<gene>
    <name evidence="13" type="ORF">AA0535_1026</name>
</gene>
<keyword evidence="2" id="KW-0813">Transport</keyword>
<dbReference type="RefSeq" id="WP_264814837.1">
    <property type="nucleotide sequence ID" value="NZ_BAPV01000005.1"/>
</dbReference>
<protein>
    <submittedName>
        <fullName evidence="13">TonB-dependent receptor</fullName>
    </submittedName>
</protein>
<evidence type="ECO:0000256" key="3">
    <source>
        <dbReference type="ARBA" id="ARBA00022452"/>
    </source>
</evidence>
<dbReference type="InterPro" id="IPR037066">
    <property type="entry name" value="Plug_dom_sf"/>
</dbReference>
<evidence type="ECO:0000256" key="11">
    <source>
        <dbReference type="SAM" id="SignalP"/>
    </source>
</evidence>
<evidence type="ECO:0000256" key="1">
    <source>
        <dbReference type="ARBA" id="ARBA00004571"/>
    </source>
</evidence>
<dbReference type="PANTHER" id="PTHR32552">
    <property type="entry name" value="FERRICHROME IRON RECEPTOR-RELATED"/>
    <property type="match status" value="1"/>
</dbReference>
<keyword evidence="10" id="KW-0998">Cell outer membrane</keyword>
<evidence type="ECO:0000259" key="12">
    <source>
        <dbReference type="Pfam" id="PF07715"/>
    </source>
</evidence>
<evidence type="ECO:0000256" key="10">
    <source>
        <dbReference type="ARBA" id="ARBA00023237"/>
    </source>
</evidence>
<dbReference type="Gene3D" id="2.170.130.10">
    <property type="entry name" value="TonB-dependent receptor, plug domain"/>
    <property type="match status" value="1"/>
</dbReference>
<dbReference type="EMBL" id="BAPV01000005">
    <property type="protein sequence ID" value="GBQ86457.1"/>
    <property type="molecule type" value="Genomic_DNA"/>
</dbReference>
<dbReference type="InterPro" id="IPR012910">
    <property type="entry name" value="Plug_dom"/>
</dbReference>
<dbReference type="Proteomes" id="UP001062776">
    <property type="component" value="Unassembled WGS sequence"/>
</dbReference>
<dbReference type="SUPFAM" id="SSF56935">
    <property type="entry name" value="Porins"/>
    <property type="match status" value="1"/>
</dbReference>
<keyword evidence="14" id="KW-1185">Reference proteome</keyword>
<name>A0ABQ0Q0X5_9PROT</name>
<keyword evidence="3" id="KW-1134">Transmembrane beta strand</keyword>
<reference evidence="13" key="1">
    <citation type="submission" date="2013-04" db="EMBL/GenBank/DDBJ databases">
        <title>The genome sequencing project of 58 acetic acid bacteria.</title>
        <authorList>
            <person name="Okamoto-Kainuma A."/>
            <person name="Ishikawa M."/>
            <person name="Umino S."/>
            <person name="Koizumi Y."/>
            <person name="Shiwa Y."/>
            <person name="Yoshikawa H."/>
            <person name="Matsutani M."/>
            <person name="Matsushita K."/>
        </authorList>
    </citation>
    <scope>NUCLEOTIDE SEQUENCE</scope>
    <source>
        <strain evidence="13">NRIC 0535</strain>
    </source>
</reference>
<dbReference type="Gene3D" id="2.40.170.20">
    <property type="entry name" value="TonB-dependent receptor, beta-barrel domain"/>
    <property type="match status" value="1"/>
</dbReference>
<organism evidence="13 14">
    <name type="scientific">Asaia krungthepensis NRIC 0535</name>
    <dbReference type="NCBI Taxonomy" id="1307925"/>
    <lineage>
        <taxon>Bacteria</taxon>
        <taxon>Pseudomonadati</taxon>
        <taxon>Pseudomonadota</taxon>
        <taxon>Alphaproteobacteria</taxon>
        <taxon>Acetobacterales</taxon>
        <taxon>Acetobacteraceae</taxon>
        <taxon>Asaia</taxon>
    </lineage>
</organism>
<evidence type="ECO:0000256" key="7">
    <source>
        <dbReference type="ARBA" id="ARBA00023004"/>
    </source>
</evidence>
<comment type="caution">
    <text evidence="13">The sequence shown here is derived from an EMBL/GenBank/DDBJ whole genome shotgun (WGS) entry which is preliminary data.</text>
</comment>
<keyword evidence="7" id="KW-0408">Iron</keyword>
<keyword evidence="13" id="KW-0675">Receptor</keyword>
<dbReference type="PANTHER" id="PTHR32552:SF89">
    <property type="entry name" value="CATECHOLATE SIDEROPHORE RECEPTOR FIU"/>
    <property type="match status" value="1"/>
</dbReference>
<sequence length="780" mass="85348">MQRLIKRYGRFSLYTASALCFGFPAWAEQKNDAVTQRGATQKNVAQEKRLERISIHEKRRVVGGGLMKTQTAPRAISEVTQDYIAKQAPTLSPTSLIASLPGVQAGNESPLSTQAETLHIRGLDQTQIGFVFEGIPAADVFSYAPWNAAMVDNENLASISVTQGSIDLASPLYNADGAQVTMKALRPADKAGGTLSLGGGTHSLQKGFLRLNTGEIGHSDVRAYASFSHSSANLWRGPGDVSRYHVDANLEKRWSKGNVSDVIFGYNQGRQTIYRYPNLAQWQQYGTSFNYTAPYTPGGYAYYKLNERFTNVAFGTIRNDFRLGDHWFLHVTPYGISQMGPNNYGMAVPTANGYIGTQRYDYLDGYQGQNRTLLVQSVHPWEQRSSGVTASLDWKTRHNTITFFYFYSYADHQERQDRFVVGDDGSVTWKNPLTANGRLVTGYDISQTQQLNALGFDDKLSLWGDRLTLDAGFKATMVSRMTSQGVPGAIPFKVAPNNFIPTPQFLASYRITSKDQVYMNASTAYRLPAGYSAYVPSFGNTSPNPTSIPPNNLQPEYFIGEELGYRHNARVSVSIAGFHYNLTNHQISSLAYQPGSTILVSSQIAAGGEEAWGIQAELATRPWHHLSAYLSGQYLHTRLGNNVSTGNDHVPTTGKSAPGAPKYTGAIGLTFDDSVWFGNFNLRYQDSQFSTLMNDQSIPAFVTADLSMGRKLPSFGTRVHPRAMLSLTNLGGANYLSGLGGFGITAQPRTGIFGNKVGASSPVFVVGSAFTAMATLAADF</sequence>
<evidence type="ECO:0000313" key="13">
    <source>
        <dbReference type="EMBL" id="GBQ86457.1"/>
    </source>
</evidence>
<evidence type="ECO:0000256" key="5">
    <source>
        <dbReference type="ARBA" id="ARBA00022692"/>
    </source>
</evidence>
<feature type="domain" description="TonB-dependent receptor plug" evidence="12">
    <location>
        <begin position="69"/>
        <end position="165"/>
    </location>
</feature>